<feature type="transmembrane region" description="Helical" evidence="9">
    <location>
        <begin position="12"/>
        <end position="32"/>
    </location>
</feature>
<keyword evidence="7 8" id="KW-0807">Transducer</keyword>
<dbReference type="InterPro" id="IPR050125">
    <property type="entry name" value="GPCR_opsins"/>
</dbReference>
<dbReference type="Gene3D" id="1.20.1070.10">
    <property type="entry name" value="Rhodopsin 7-helix transmembrane proteins"/>
    <property type="match status" value="1"/>
</dbReference>
<evidence type="ECO:0000256" key="3">
    <source>
        <dbReference type="ARBA" id="ARBA00022989"/>
    </source>
</evidence>
<evidence type="ECO:0000256" key="8">
    <source>
        <dbReference type="RuleBase" id="RU000688"/>
    </source>
</evidence>
<dbReference type="PRINTS" id="PR00237">
    <property type="entry name" value="GPCRRHODOPSN"/>
</dbReference>
<dbReference type="OrthoDB" id="5967894at2759"/>
<evidence type="ECO:0000313" key="11">
    <source>
        <dbReference type="EnsemblMetazoa" id="CLYHEMP022497.1"/>
    </source>
</evidence>
<comment type="similarity">
    <text evidence="8">Belongs to the G-protein coupled receptor 1 family.</text>
</comment>
<dbReference type="SUPFAM" id="SSF81321">
    <property type="entry name" value="Family A G protein-coupled receptor-like"/>
    <property type="match status" value="1"/>
</dbReference>
<evidence type="ECO:0000256" key="1">
    <source>
        <dbReference type="ARBA" id="ARBA00004141"/>
    </source>
</evidence>
<dbReference type="RefSeq" id="XP_066927462.1">
    <property type="nucleotide sequence ID" value="XM_067071361.1"/>
</dbReference>
<reference evidence="11" key="1">
    <citation type="submission" date="2021-01" db="UniProtKB">
        <authorList>
            <consortium name="EnsemblMetazoa"/>
        </authorList>
    </citation>
    <scope>IDENTIFICATION</scope>
</reference>
<dbReference type="PROSITE" id="PS00237">
    <property type="entry name" value="G_PROTEIN_RECEP_F1_1"/>
    <property type="match status" value="1"/>
</dbReference>
<keyword evidence="2 8" id="KW-0812">Transmembrane</keyword>
<evidence type="ECO:0000256" key="9">
    <source>
        <dbReference type="SAM" id="Phobius"/>
    </source>
</evidence>
<dbReference type="InterPro" id="IPR017452">
    <property type="entry name" value="GPCR_Rhodpsn_7TM"/>
</dbReference>
<evidence type="ECO:0000256" key="4">
    <source>
        <dbReference type="ARBA" id="ARBA00023040"/>
    </source>
</evidence>
<dbReference type="Proteomes" id="UP000594262">
    <property type="component" value="Unplaced"/>
</dbReference>
<dbReference type="PROSITE" id="PS50262">
    <property type="entry name" value="G_PROTEIN_RECEP_F1_2"/>
    <property type="match status" value="1"/>
</dbReference>
<dbReference type="GO" id="GO:0004930">
    <property type="term" value="F:G protein-coupled receptor activity"/>
    <property type="evidence" value="ECO:0007669"/>
    <property type="project" value="UniProtKB-KW"/>
</dbReference>
<dbReference type="CDD" id="cd00637">
    <property type="entry name" value="7tm_classA_rhodopsin-like"/>
    <property type="match status" value="1"/>
</dbReference>
<proteinExistence type="inferred from homology"/>
<feature type="transmembrane region" description="Helical" evidence="9">
    <location>
        <begin position="263"/>
        <end position="285"/>
    </location>
</feature>
<keyword evidence="5 9" id="KW-0472">Membrane</keyword>
<dbReference type="GeneID" id="136814935"/>
<dbReference type="EnsemblMetazoa" id="CLYHEMT022497.1">
    <property type="protein sequence ID" value="CLYHEMP022497.1"/>
    <property type="gene ID" value="CLYHEMG022497"/>
</dbReference>
<feature type="transmembrane region" description="Helical" evidence="9">
    <location>
        <begin position="87"/>
        <end position="106"/>
    </location>
</feature>
<dbReference type="InterPro" id="IPR000276">
    <property type="entry name" value="GPCR_Rhodpsn"/>
</dbReference>
<evidence type="ECO:0000313" key="12">
    <source>
        <dbReference type="Proteomes" id="UP000594262"/>
    </source>
</evidence>
<organism evidence="11 12">
    <name type="scientific">Clytia hemisphaerica</name>
    <dbReference type="NCBI Taxonomy" id="252671"/>
    <lineage>
        <taxon>Eukaryota</taxon>
        <taxon>Metazoa</taxon>
        <taxon>Cnidaria</taxon>
        <taxon>Hydrozoa</taxon>
        <taxon>Hydroidolina</taxon>
        <taxon>Leptothecata</taxon>
        <taxon>Obeliida</taxon>
        <taxon>Clytiidae</taxon>
        <taxon>Clytia</taxon>
    </lineage>
</organism>
<keyword evidence="6 8" id="KW-0675">Receptor</keyword>
<evidence type="ECO:0000256" key="7">
    <source>
        <dbReference type="ARBA" id="ARBA00023224"/>
    </source>
</evidence>
<dbReference type="Pfam" id="PF00001">
    <property type="entry name" value="7tm_1"/>
    <property type="match status" value="1"/>
</dbReference>
<dbReference type="AlphaFoldDB" id="A0A7M5XFH3"/>
<keyword evidence="4 8" id="KW-0297">G-protein coupled receptor</keyword>
<accession>A0A7M5XFH3</accession>
<feature type="transmembrane region" description="Helical" evidence="9">
    <location>
        <begin position="39"/>
        <end position="59"/>
    </location>
</feature>
<feature type="transmembrane region" description="Helical" evidence="9">
    <location>
        <begin position="169"/>
        <end position="193"/>
    </location>
</feature>
<evidence type="ECO:0000256" key="6">
    <source>
        <dbReference type="ARBA" id="ARBA00023170"/>
    </source>
</evidence>
<evidence type="ECO:0000259" key="10">
    <source>
        <dbReference type="PROSITE" id="PS50262"/>
    </source>
</evidence>
<comment type="subcellular location">
    <subcellularLocation>
        <location evidence="1">Membrane</location>
        <topology evidence="1">Multi-pass membrane protein</topology>
    </subcellularLocation>
</comment>
<feature type="domain" description="G-protein coupled receptors family 1 profile" evidence="10">
    <location>
        <begin position="26"/>
        <end position="280"/>
    </location>
</feature>
<dbReference type="GO" id="GO:0016020">
    <property type="term" value="C:membrane"/>
    <property type="evidence" value="ECO:0007669"/>
    <property type="project" value="UniProtKB-SubCell"/>
</dbReference>
<keyword evidence="3 9" id="KW-1133">Transmembrane helix</keyword>
<evidence type="ECO:0000256" key="2">
    <source>
        <dbReference type="ARBA" id="ARBA00022692"/>
    </source>
</evidence>
<dbReference type="PANTHER" id="PTHR24240">
    <property type="entry name" value="OPSIN"/>
    <property type="match status" value="1"/>
</dbReference>
<name>A0A7M5XFH3_9CNID</name>
<feature type="transmembrane region" description="Helical" evidence="9">
    <location>
        <begin position="127"/>
        <end position="149"/>
    </location>
</feature>
<keyword evidence="12" id="KW-1185">Reference proteome</keyword>
<feature type="transmembrane region" description="Helical" evidence="9">
    <location>
        <begin position="233"/>
        <end position="257"/>
    </location>
</feature>
<protein>
    <recommendedName>
        <fullName evidence="10">G-protein coupled receptors family 1 profile domain-containing protein</fullName>
    </recommendedName>
</protein>
<sequence length="300" mass="33771">MEWIVLSYSKHISSAILAFSLSCILLNLFAIYRIYNKRWLRSTSTAIIVCNVACVDILVTLKDVTKFMDVIQTGHWKFVDKWCQANGLNSVIFIIVSVSTLATIASDRFARLRRNASSTGYPAQNSLNPLVLGFVIAHTTLSYSLSLLWSKYIFITRKAACRVDWPPHGGFSLAFIASFIFVIPVSALVYNVLLKSLEINGDKSVTDNEGAMEKTKQEIYDTFEKRAQQQIQYAVTIFLTSWTPYVAESLFSSYFLIHPNFGLLVATIPVVSTSLMPIFFVAYVIPNKNLYDNQPSIVVQ</sequence>
<evidence type="ECO:0000256" key="5">
    <source>
        <dbReference type="ARBA" id="ARBA00023136"/>
    </source>
</evidence>